<evidence type="ECO:0008006" key="4">
    <source>
        <dbReference type="Google" id="ProtNLM"/>
    </source>
</evidence>
<feature type="signal peptide" evidence="1">
    <location>
        <begin position="1"/>
        <end position="34"/>
    </location>
</feature>
<dbReference type="Proteomes" id="UP000248806">
    <property type="component" value="Unassembled WGS sequence"/>
</dbReference>
<reference evidence="2 3" key="1">
    <citation type="submission" date="2018-06" db="EMBL/GenBank/DDBJ databases">
        <title>Genomic Encyclopedia of Archaeal and Bacterial Type Strains, Phase II (KMG-II): from individual species to whole genera.</title>
        <authorList>
            <person name="Goeker M."/>
        </authorList>
    </citation>
    <scope>NUCLEOTIDE SEQUENCE [LARGE SCALE GENOMIC DNA]</scope>
    <source>
        <strain evidence="2 3">ATCC BAA-1881</strain>
    </source>
</reference>
<protein>
    <recommendedName>
        <fullName evidence="4">Lipoprotein</fullName>
    </recommendedName>
</protein>
<keyword evidence="3" id="KW-1185">Reference proteome</keyword>
<proteinExistence type="predicted"/>
<evidence type="ECO:0000256" key="1">
    <source>
        <dbReference type="SAM" id="SignalP"/>
    </source>
</evidence>
<sequence length="252" mass="27463">MLMKKQSISAFGLLLLTLLLVACGSASTTTGAGAADANSVQMTLYAADQKTVNAIYQTTDQNNVQKLLETLKAAPALPNNTPCTRQAGPGYGLVFNQGDKQEKVSIDESGCGTIRFSQTDTRRLTADSKDILMQLITEAKAAFQPEKVDATVRGVDMNPSLQKPTVVDKEKVQKLYDAIEKLPPLDQKKMCTMMAGPHYDLTFYQGKQEVKVTADQSGCGTVFFNDDAGHIKQADQSFWKLLDETLMLGLKK</sequence>
<accession>A0A326UAK7</accession>
<gene>
    <name evidence="2" type="ORF">EI42_02820</name>
</gene>
<evidence type="ECO:0000313" key="3">
    <source>
        <dbReference type="Proteomes" id="UP000248806"/>
    </source>
</evidence>
<dbReference type="AlphaFoldDB" id="A0A326UAK7"/>
<comment type="caution">
    <text evidence="2">The sequence shown here is derived from an EMBL/GenBank/DDBJ whole genome shotgun (WGS) entry which is preliminary data.</text>
</comment>
<evidence type="ECO:0000313" key="2">
    <source>
        <dbReference type="EMBL" id="PZW29524.1"/>
    </source>
</evidence>
<feature type="chain" id="PRO_5016383329" description="Lipoprotein" evidence="1">
    <location>
        <begin position="35"/>
        <end position="252"/>
    </location>
</feature>
<name>A0A326UAK7_THEHA</name>
<organism evidence="2 3">
    <name type="scientific">Thermosporothrix hazakensis</name>
    <dbReference type="NCBI Taxonomy" id="644383"/>
    <lineage>
        <taxon>Bacteria</taxon>
        <taxon>Bacillati</taxon>
        <taxon>Chloroflexota</taxon>
        <taxon>Ktedonobacteria</taxon>
        <taxon>Ktedonobacterales</taxon>
        <taxon>Thermosporotrichaceae</taxon>
        <taxon>Thermosporothrix</taxon>
    </lineage>
</organism>
<dbReference type="PROSITE" id="PS51257">
    <property type="entry name" value="PROKAR_LIPOPROTEIN"/>
    <property type="match status" value="1"/>
</dbReference>
<dbReference type="EMBL" id="QKUF01000008">
    <property type="protein sequence ID" value="PZW29524.1"/>
    <property type="molecule type" value="Genomic_DNA"/>
</dbReference>
<keyword evidence="1" id="KW-0732">Signal</keyword>